<dbReference type="InterPro" id="IPR002347">
    <property type="entry name" value="SDR_fam"/>
</dbReference>
<keyword evidence="3" id="KW-0560">Oxidoreductase</keyword>
<dbReference type="PANTHER" id="PTHR43976">
    <property type="entry name" value="SHORT CHAIN DEHYDROGENASE"/>
    <property type="match status" value="1"/>
</dbReference>
<dbReference type="EMBL" id="ML978139">
    <property type="protein sequence ID" value="KAF2093260.1"/>
    <property type="molecule type" value="Genomic_DNA"/>
</dbReference>
<evidence type="ECO:0000256" key="2">
    <source>
        <dbReference type="ARBA" id="ARBA00022857"/>
    </source>
</evidence>
<evidence type="ECO:0000313" key="6">
    <source>
        <dbReference type="EMBL" id="KAF2093260.1"/>
    </source>
</evidence>
<evidence type="ECO:0000313" key="7">
    <source>
        <dbReference type="Proteomes" id="UP000799772"/>
    </source>
</evidence>
<protein>
    <submittedName>
        <fullName evidence="6">Dehydrogenase with different specificitie</fullName>
    </submittedName>
</protein>
<comment type="caution">
    <text evidence="6">The sequence shown here is derived from an EMBL/GenBank/DDBJ whole genome shotgun (WGS) entry which is preliminary data.</text>
</comment>
<dbReference type="PANTHER" id="PTHR43976:SF16">
    <property type="entry name" value="SHORT-CHAIN DEHYDROGENASE_REDUCTASE FAMILY PROTEIN"/>
    <property type="match status" value="1"/>
</dbReference>
<dbReference type="InterPro" id="IPR051911">
    <property type="entry name" value="SDR_oxidoreductase"/>
</dbReference>
<organism evidence="6 7">
    <name type="scientific">Rhizodiscina lignyota</name>
    <dbReference type="NCBI Taxonomy" id="1504668"/>
    <lineage>
        <taxon>Eukaryota</taxon>
        <taxon>Fungi</taxon>
        <taxon>Dikarya</taxon>
        <taxon>Ascomycota</taxon>
        <taxon>Pezizomycotina</taxon>
        <taxon>Dothideomycetes</taxon>
        <taxon>Pleosporomycetidae</taxon>
        <taxon>Aulographales</taxon>
        <taxon>Rhizodiscinaceae</taxon>
        <taxon>Rhizodiscina</taxon>
    </lineage>
</organism>
<dbReference type="Proteomes" id="UP000799772">
    <property type="component" value="Unassembled WGS sequence"/>
</dbReference>
<proteinExistence type="inferred from homology"/>
<keyword evidence="2" id="KW-0521">NADP</keyword>
<evidence type="ECO:0000256" key="4">
    <source>
        <dbReference type="RuleBase" id="RU000363"/>
    </source>
</evidence>
<dbReference type="CDD" id="cd05374">
    <property type="entry name" value="17beta-HSD-like_SDR_c"/>
    <property type="match status" value="1"/>
</dbReference>
<dbReference type="InterPro" id="IPR020904">
    <property type="entry name" value="Sc_DH/Rdtase_CS"/>
</dbReference>
<feature type="signal peptide" evidence="5">
    <location>
        <begin position="1"/>
        <end position="16"/>
    </location>
</feature>
<dbReference type="AlphaFoldDB" id="A0A9P4I1I6"/>
<dbReference type="PRINTS" id="PR00081">
    <property type="entry name" value="GDHRDH"/>
</dbReference>
<comment type="similarity">
    <text evidence="1 4">Belongs to the short-chain dehydrogenases/reductases (SDR) family.</text>
</comment>
<feature type="chain" id="PRO_5040396120" evidence="5">
    <location>
        <begin position="17"/>
        <end position="297"/>
    </location>
</feature>
<dbReference type="PROSITE" id="PS00061">
    <property type="entry name" value="ADH_SHORT"/>
    <property type="match status" value="1"/>
</dbReference>
<keyword evidence="7" id="KW-1185">Reference proteome</keyword>
<evidence type="ECO:0000256" key="3">
    <source>
        <dbReference type="ARBA" id="ARBA00023002"/>
    </source>
</evidence>
<dbReference type="Gene3D" id="3.40.50.720">
    <property type="entry name" value="NAD(P)-binding Rossmann-like Domain"/>
    <property type="match status" value="1"/>
</dbReference>
<dbReference type="OrthoDB" id="1274115at2759"/>
<accession>A0A9P4I1I6</accession>
<dbReference type="SUPFAM" id="SSF51735">
    <property type="entry name" value="NAD(P)-binding Rossmann-fold domains"/>
    <property type="match status" value="1"/>
</dbReference>
<evidence type="ECO:0000256" key="5">
    <source>
        <dbReference type="SAM" id="SignalP"/>
    </source>
</evidence>
<dbReference type="GO" id="GO:0016491">
    <property type="term" value="F:oxidoreductase activity"/>
    <property type="evidence" value="ECO:0007669"/>
    <property type="project" value="UniProtKB-KW"/>
</dbReference>
<evidence type="ECO:0000256" key="1">
    <source>
        <dbReference type="ARBA" id="ARBA00006484"/>
    </source>
</evidence>
<sequence>MHKFLVTGASSGLGLAIALDALQRGHVVFGTGRNIKKAADQHPEFAQAGGKWLQLDLTAANIQEVVCELVEREDLDVLVNAAGYGIYGALEDMSEEEIRAQFETNFFGTIKVTKGVIPHFRQKRRGAIVMMSSISGLTLSMASGIMYSASKFALEALGEGLALQLKPFGIRLLIVEPGLFRTNWLVSSYATPAKGLGDDYVGGPVDSALSHYPTIHGTQEGDPAKAAKVIIDVATGTGSGAAEDIKGCLRLPLGGDAMDKAREYVDKFTKDLDIIDKVARSTAFDNGVGLGGRRIGE</sequence>
<reference evidence="6" key="1">
    <citation type="journal article" date="2020" name="Stud. Mycol.">
        <title>101 Dothideomycetes genomes: a test case for predicting lifestyles and emergence of pathogens.</title>
        <authorList>
            <person name="Haridas S."/>
            <person name="Albert R."/>
            <person name="Binder M."/>
            <person name="Bloem J."/>
            <person name="Labutti K."/>
            <person name="Salamov A."/>
            <person name="Andreopoulos B."/>
            <person name="Baker S."/>
            <person name="Barry K."/>
            <person name="Bills G."/>
            <person name="Bluhm B."/>
            <person name="Cannon C."/>
            <person name="Castanera R."/>
            <person name="Culley D."/>
            <person name="Daum C."/>
            <person name="Ezra D."/>
            <person name="Gonzalez J."/>
            <person name="Henrissat B."/>
            <person name="Kuo A."/>
            <person name="Liang C."/>
            <person name="Lipzen A."/>
            <person name="Lutzoni F."/>
            <person name="Magnuson J."/>
            <person name="Mondo S."/>
            <person name="Nolan M."/>
            <person name="Ohm R."/>
            <person name="Pangilinan J."/>
            <person name="Park H.-J."/>
            <person name="Ramirez L."/>
            <person name="Alfaro M."/>
            <person name="Sun H."/>
            <person name="Tritt A."/>
            <person name="Yoshinaga Y."/>
            <person name="Zwiers L.-H."/>
            <person name="Turgeon B."/>
            <person name="Goodwin S."/>
            <person name="Spatafora J."/>
            <person name="Crous P."/>
            <person name="Grigoriev I."/>
        </authorList>
    </citation>
    <scope>NUCLEOTIDE SEQUENCE</scope>
    <source>
        <strain evidence="6">CBS 133067</strain>
    </source>
</reference>
<dbReference type="PRINTS" id="PR00080">
    <property type="entry name" value="SDRFAMILY"/>
</dbReference>
<dbReference type="Pfam" id="PF00106">
    <property type="entry name" value="adh_short"/>
    <property type="match status" value="1"/>
</dbReference>
<dbReference type="InterPro" id="IPR036291">
    <property type="entry name" value="NAD(P)-bd_dom_sf"/>
</dbReference>
<gene>
    <name evidence="6" type="ORF">NA57DRAFT_48729</name>
</gene>
<keyword evidence="5" id="KW-0732">Signal</keyword>
<name>A0A9P4I1I6_9PEZI</name>